<keyword evidence="2" id="KW-0472">Membrane</keyword>
<evidence type="ECO:0000313" key="5">
    <source>
        <dbReference type="Proteomes" id="UP001597347"/>
    </source>
</evidence>
<sequence length="181" mass="19023">MTTRLRLLPVALVGGAVLVLLLVPRHVDLHISWLSSSGLVGHAADGGTPLWWLLEDLSNIAMFVPVGWVAARLLRPGVALGAGVALSAACELAQLWIPNRHGSLRDVAMNAIGVAIGVAIVALLRRRQARRAAPQVAQDQNGRDALPATAMGVRQRPQFGVPSPSTSASDDSSLLTPTGTW</sequence>
<organism evidence="4 5">
    <name type="scientific">Amnibacterium endophyticum</name>
    <dbReference type="NCBI Taxonomy" id="2109337"/>
    <lineage>
        <taxon>Bacteria</taxon>
        <taxon>Bacillati</taxon>
        <taxon>Actinomycetota</taxon>
        <taxon>Actinomycetes</taxon>
        <taxon>Micrococcales</taxon>
        <taxon>Microbacteriaceae</taxon>
        <taxon>Amnibacterium</taxon>
    </lineage>
</organism>
<feature type="transmembrane region" description="Helical" evidence="2">
    <location>
        <begin position="51"/>
        <end position="71"/>
    </location>
</feature>
<dbReference type="Pfam" id="PF04892">
    <property type="entry name" value="VanZ"/>
    <property type="match status" value="1"/>
</dbReference>
<comment type="caution">
    <text evidence="4">The sequence shown here is derived from an EMBL/GenBank/DDBJ whole genome shotgun (WGS) entry which is preliminary data.</text>
</comment>
<accession>A0ABW4LDZ6</accession>
<feature type="domain" description="VanZ-like" evidence="3">
    <location>
        <begin position="53"/>
        <end position="124"/>
    </location>
</feature>
<proteinExistence type="predicted"/>
<name>A0ABW4LDZ6_9MICO</name>
<evidence type="ECO:0000313" key="4">
    <source>
        <dbReference type="EMBL" id="MFD1720179.1"/>
    </source>
</evidence>
<dbReference type="Proteomes" id="UP001597347">
    <property type="component" value="Unassembled WGS sequence"/>
</dbReference>
<feature type="transmembrane region" description="Helical" evidence="2">
    <location>
        <begin position="103"/>
        <end position="124"/>
    </location>
</feature>
<dbReference type="RefSeq" id="WP_377931386.1">
    <property type="nucleotide sequence ID" value="NZ_JBHUEA010000001.1"/>
</dbReference>
<dbReference type="EMBL" id="JBHUEA010000001">
    <property type="protein sequence ID" value="MFD1720179.1"/>
    <property type="molecule type" value="Genomic_DNA"/>
</dbReference>
<keyword evidence="2" id="KW-0812">Transmembrane</keyword>
<gene>
    <name evidence="4" type="ORF">ACFSBI_01330</name>
</gene>
<feature type="compositionally biased region" description="Low complexity" evidence="1">
    <location>
        <begin position="162"/>
        <end position="181"/>
    </location>
</feature>
<dbReference type="InterPro" id="IPR006976">
    <property type="entry name" value="VanZ-like"/>
</dbReference>
<evidence type="ECO:0000256" key="2">
    <source>
        <dbReference type="SAM" id="Phobius"/>
    </source>
</evidence>
<keyword evidence="5" id="KW-1185">Reference proteome</keyword>
<keyword evidence="2" id="KW-1133">Transmembrane helix</keyword>
<reference evidence="5" key="1">
    <citation type="journal article" date="2019" name="Int. J. Syst. Evol. Microbiol.">
        <title>The Global Catalogue of Microorganisms (GCM) 10K type strain sequencing project: providing services to taxonomists for standard genome sequencing and annotation.</title>
        <authorList>
            <consortium name="The Broad Institute Genomics Platform"/>
            <consortium name="The Broad Institute Genome Sequencing Center for Infectious Disease"/>
            <person name="Wu L."/>
            <person name="Ma J."/>
        </authorList>
    </citation>
    <scope>NUCLEOTIDE SEQUENCE [LARGE SCALE GENOMIC DNA]</scope>
    <source>
        <strain evidence="5">CGMCC 1.12471</strain>
    </source>
</reference>
<feature type="transmembrane region" description="Helical" evidence="2">
    <location>
        <begin position="78"/>
        <end position="97"/>
    </location>
</feature>
<protein>
    <submittedName>
        <fullName evidence="4">VanZ family protein</fullName>
    </submittedName>
</protein>
<feature type="region of interest" description="Disordered" evidence="1">
    <location>
        <begin position="156"/>
        <end position="181"/>
    </location>
</feature>
<evidence type="ECO:0000259" key="3">
    <source>
        <dbReference type="Pfam" id="PF04892"/>
    </source>
</evidence>
<evidence type="ECO:0000256" key="1">
    <source>
        <dbReference type="SAM" id="MobiDB-lite"/>
    </source>
</evidence>